<dbReference type="EMBL" id="UOGK01000429">
    <property type="protein sequence ID" value="VAX40674.1"/>
    <property type="molecule type" value="Genomic_DNA"/>
</dbReference>
<proteinExistence type="predicted"/>
<sequence length="214" mass="22999">MMCYWGLIGFDFNRKGAPMHTPDTPDRAPADRSAAGGPGLSWVHEAGEALLWPRLLRVPALAARPQRVMLSLFLLVLVGFLGRLRLPWREAETPAFLEAVLGAKLEAMGQVWRGILGLDVEAASAGCARLLVEVPMRALTEYPVEVVLLGLPMVLVFALCAGAVCRSVACEFSLEMTLAWTRQLGFAASRWRSLVGVLVLPGAVIGVIGLVLAA</sequence>
<evidence type="ECO:0000313" key="2">
    <source>
        <dbReference type="EMBL" id="VAX40674.1"/>
    </source>
</evidence>
<reference evidence="2" key="1">
    <citation type="submission" date="2018-06" db="EMBL/GenBank/DDBJ databases">
        <authorList>
            <person name="Zhirakovskaya E."/>
        </authorList>
    </citation>
    <scope>NUCLEOTIDE SEQUENCE</scope>
</reference>
<dbReference type="AlphaFoldDB" id="A0A3B1DWL8"/>
<evidence type="ECO:0000256" key="1">
    <source>
        <dbReference type="SAM" id="Phobius"/>
    </source>
</evidence>
<accession>A0A3B1DWL8</accession>
<feature type="transmembrane region" description="Helical" evidence="1">
    <location>
        <begin position="191"/>
        <end position="213"/>
    </location>
</feature>
<gene>
    <name evidence="2" type="ORF">MNBD_PLANCTO03-321</name>
</gene>
<feature type="transmembrane region" description="Helical" evidence="1">
    <location>
        <begin position="68"/>
        <end position="86"/>
    </location>
</feature>
<protein>
    <submittedName>
        <fullName evidence="2">Uncharacterized protein</fullName>
    </submittedName>
</protein>
<feature type="non-terminal residue" evidence="2">
    <location>
        <position position="214"/>
    </location>
</feature>
<keyword evidence="1" id="KW-0812">Transmembrane</keyword>
<feature type="transmembrane region" description="Helical" evidence="1">
    <location>
        <begin position="146"/>
        <end position="170"/>
    </location>
</feature>
<keyword evidence="1" id="KW-1133">Transmembrane helix</keyword>
<organism evidence="2">
    <name type="scientific">hydrothermal vent metagenome</name>
    <dbReference type="NCBI Taxonomy" id="652676"/>
    <lineage>
        <taxon>unclassified sequences</taxon>
        <taxon>metagenomes</taxon>
        <taxon>ecological metagenomes</taxon>
    </lineage>
</organism>
<keyword evidence="1" id="KW-0472">Membrane</keyword>
<name>A0A3B1DWL8_9ZZZZ</name>